<keyword evidence="3" id="KW-1185">Reference proteome</keyword>
<dbReference type="Proteomes" id="UP001642484">
    <property type="component" value="Unassembled WGS sequence"/>
</dbReference>
<reference evidence="2 3" key="1">
    <citation type="submission" date="2024-02" db="EMBL/GenBank/DDBJ databases">
        <authorList>
            <person name="Chen Y."/>
            <person name="Shah S."/>
            <person name="Dougan E. K."/>
            <person name="Thang M."/>
            <person name="Chan C."/>
        </authorList>
    </citation>
    <scope>NUCLEOTIDE SEQUENCE [LARGE SCALE GENOMIC DNA]</scope>
</reference>
<accession>A0ABP0N8V9</accession>
<comment type="caution">
    <text evidence="2">The sequence shown here is derived from an EMBL/GenBank/DDBJ whole genome shotgun (WGS) entry which is preliminary data.</text>
</comment>
<proteinExistence type="predicted"/>
<name>A0ABP0N8V9_9DINO</name>
<sequence>YEDGDLEHMTEEEVRGVVVALADPAERVMTVTGASEEAAVLKRPAAKALEVVAEEDVEMGVLSSKMWLNGTGPSEGQGEGRRSGGARRGGASRRACCAEEACSC</sequence>
<feature type="non-terminal residue" evidence="2">
    <location>
        <position position="1"/>
    </location>
</feature>
<evidence type="ECO:0000256" key="1">
    <source>
        <dbReference type="SAM" id="MobiDB-lite"/>
    </source>
</evidence>
<protein>
    <submittedName>
        <fullName evidence="2">Uncharacterized protein</fullName>
    </submittedName>
</protein>
<gene>
    <name evidence="2" type="ORF">CCMP2556_LOCUS29458</name>
</gene>
<feature type="region of interest" description="Disordered" evidence="1">
    <location>
        <begin position="64"/>
        <end position="95"/>
    </location>
</feature>
<evidence type="ECO:0000313" key="3">
    <source>
        <dbReference type="Proteomes" id="UP001642484"/>
    </source>
</evidence>
<dbReference type="EMBL" id="CAXAMN010021464">
    <property type="protein sequence ID" value="CAK9059838.1"/>
    <property type="molecule type" value="Genomic_DNA"/>
</dbReference>
<organism evidence="2 3">
    <name type="scientific">Durusdinium trenchii</name>
    <dbReference type="NCBI Taxonomy" id="1381693"/>
    <lineage>
        <taxon>Eukaryota</taxon>
        <taxon>Sar</taxon>
        <taxon>Alveolata</taxon>
        <taxon>Dinophyceae</taxon>
        <taxon>Suessiales</taxon>
        <taxon>Symbiodiniaceae</taxon>
        <taxon>Durusdinium</taxon>
    </lineage>
</organism>
<evidence type="ECO:0000313" key="2">
    <source>
        <dbReference type="EMBL" id="CAK9059838.1"/>
    </source>
</evidence>